<dbReference type="Pfam" id="PF00400">
    <property type="entry name" value="WD40"/>
    <property type="match status" value="5"/>
</dbReference>
<dbReference type="GO" id="GO:0071013">
    <property type="term" value="C:catalytic step 2 spliceosome"/>
    <property type="evidence" value="ECO:0007669"/>
    <property type="project" value="InterPro"/>
</dbReference>
<dbReference type="PANTHER" id="PTHR43979">
    <property type="entry name" value="PRE-MRNA-PROCESSING FACTOR 17"/>
    <property type="match status" value="1"/>
</dbReference>
<dbReference type="Gene3D" id="2.130.10.10">
    <property type="entry name" value="YVTN repeat-like/Quinoprotein amine dehydrogenase"/>
    <property type="match status" value="1"/>
</dbReference>
<gene>
    <name evidence="5" type="ORF">B9Z19DRAFT_1024231</name>
</gene>
<feature type="region of interest" description="Disordered" evidence="4">
    <location>
        <begin position="190"/>
        <end position="209"/>
    </location>
</feature>
<keyword evidence="2" id="KW-0677">Repeat</keyword>
<feature type="compositionally biased region" description="Acidic residues" evidence="4">
    <location>
        <begin position="194"/>
        <end position="207"/>
    </location>
</feature>
<keyword evidence="1 3" id="KW-0853">WD repeat</keyword>
<evidence type="ECO:0000256" key="2">
    <source>
        <dbReference type="ARBA" id="ARBA00022737"/>
    </source>
</evidence>
<dbReference type="PROSITE" id="PS50082">
    <property type="entry name" value="WD_REPEATS_2"/>
    <property type="match status" value="4"/>
</dbReference>
<dbReference type="PANTHER" id="PTHR43979:SF1">
    <property type="entry name" value="PRE-MRNA-PROCESSING FACTOR 17"/>
    <property type="match status" value="1"/>
</dbReference>
<dbReference type="InterPro" id="IPR020472">
    <property type="entry name" value="WD40_PAC1"/>
</dbReference>
<evidence type="ECO:0000256" key="1">
    <source>
        <dbReference type="ARBA" id="ARBA00022574"/>
    </source>
</evidence>
<dbReference type="InterPro" id="IPR015943">
    <property type="entry name" value="WD40/YVTN_repeat-like_dom_sf"/>
</dbReference>
<evidence type="ECO:0000256" key="4">
    <source>
        <dbReference type="SAM" id="MobiDB-lite"/>
    </source>
</evidence>
<dbReference type="PRINTS" id="PR00320">
    <property type="entry name" value="GPROTEINBRPT"/>
</dbReference>
<dbReference type="PROSITE" id="PS50294">
    <property type="entry name" value="WD_REPEATS_REGION"/>
    <property type="match status" value="4"/>
</dbReference>
<feature type="region of interest" description="Disordered" evidence="4">
    <location>
        <begin position="1"/>
        <end position="21"/>
    </location>
</feature>
<organism evidence="5 6">
    <name type="scientific">Tuber borchii</name>
    <name type="common">White truffle</name>
    <dbReference type="NCBI Taxonomy" id="42251"/>
    <lineage>
        <taxon>Eukaryota</taxon>
        <taxon>Fungi</taxon>
        <taxon>Dikarya</taxon>
        <taxon>Ascomycota</taxon>
        <taxon>Pezizomycotina</taxon>
        <taxon>Pezizomycetes</taxon>
        <taxon>Pezizales</taxon>
        <taxon>Tuberaceae</taxon>
        <taxon>Tuber</taxon>
    </lineage>
</organism>
<evidence type="ECO:0000256" key="3">
    <source>
        <dbReference type="PROSITE-ProRule" id="PRU00221"/>
    </source>
</evidence>
<dbReference type="InterPro" id="IPR019775">
    <property type="entry name" value="WD40_repeat_CS"/>
</dbReference>
<accession>A0A2T6ZUB6</accession>
<dbReference type="OrthoDB" id="10257301at2759"/>
<keyword evidence="6" id="KW-1185">Reference proteome</keyword>
<dbReference type="CDD" id="cd00200">
    <property type="entry name" value="WD40"/>
    <property type="match status" value="1"/>
</dbReference>
<dbReference type="Proteomes" id="UP000244722">
    <property type="component" value="Unassembled WGS sequence"/>
</dbReference>
<feature type="repeat" description="WD" evidence="3">
    <location>
        <begin position="325"/>
        <end position="366"/>
    </location>
</feature>
<comment type="caution">
    <text evidence="5">The sequence shown here is derived from an EMBL/GenBank/DDBJ whole genome shotgun (WGS) entry which is preliminary data.</text>
</comment>
<proteinExistence type="predicted"/>
<dbReference type="AlphaFoldDB" id="A0A2T6ZUB6"/>
<dbReference type="FunFam" id="2.130.10.10:FF:000191">
    <property type="entry name" value="mRNA splicing factor"/>
    <property type="match status" value="1"/>
</dbReference>
<dbReference type="SUPFAM" id="SSF50978">
    <property type="entry name" value="WD40 repeat-like"/>
    <property type="match status" value="1"/>
</dbReference>
<evidence type="ECO:0000313" key="6">
    <source>
        <dbReference type="Proteomes" id="UP000244722"/>
    </source>
</evidence>
<feature type="repeat" description="WD" evidence="3">
    <location>
        <begin position="411"/>
        <end position="443"/>
    </location>
</feature>
<sequence length="576" mass="64350">MVLVDYASSDDEGAGPSSSGISNLAITSSTKVIAAPDVSLEDPMQLRQSLIKSTDKNITTNMTYDQLSAPVVGPSNPFLSAENASRKRKNVLTGYAEESAISDSTFRTQQRTFISLGYAKDPSLAANGNSFVGNQESVALHGGKDVVQLRPSRQETDAIKRKRTKKGDPSILEGENAYVGPWAKYNEANTLSESEGEDEEEEGEEEYAAPASNPIIDKAGKEYLDVNTGGIGKETTEFHGSQLRDYQGRTYMHVPQDLDIDLKKEPGSWTNYIPKKLVHTWKGHTKPITALRFFPESGHLLLSSSSDAKVKIWDVYHDRELLRTYNGHSKAVTDITFNNSGNQFLTASYDRYMKLWDTETGKCLHRFTTGKIPHVIRFNPDPALHHEFVAGMSDKKIIQFDTRTEQVVQEYDHHLGPVNTVTFVDENRRFITTSDDKSLRAWEYGIPVPIKFIAEPYMYSMVRASLHPSGKYVAYQSGDNQVVVYAATDKFRQNRKKAFRGHNNAGYAIDVDISPDGQFLMSGDSGGFLCFWDWKTCKMYHKFQASDGPVVAAQWHPQESSKVASAGLDNVIKFWD</sequence>
<dbReference type="PROSITE" id="PS00678">
    <property type="entry name" value="WD_REPEATS_1"/>
    <property type="match status" value="1"/>
</dbReference>
<dbReference type="STRING" id="42251.A0A2T6ZUB6"/>
<feature type="repeat" description="WD" evidence="3">
    <location>
        <begin position="281"/>
        <end position="323"/>
    </location>
</feature>
<feature type="repeat" description="WD" evidence="3">
    <location>
        <begin position="543"/>
        <end position="576"/>
    </location>
</feature>
<dbReference type="InterPro" id="IPR036322">
    <property type="entry name" value="WD40_repeat_dom_sf"/>
</dbReference>
<dbReference type="GO" id="GO:0000398">
    <property type="term" value="P:mRNA splicing, via spliceosome"/>
    <property type="evidence" value="ECO:0007669"/>
    <property type="project" value="InterPro"/>
</dbReference>
<dbReference type="EMBL" id="NESQ01000100">
    <property type="protein sequence ID" value="PUU79076.1"/>
    <property type="molecule type" value="Genomic_DNA"/>
</dbReference>
<protein>
    <submittedName>
        <fullName evidence="5">WD40-repeat-containing domain protein</fullName>
    </submittedName>
</protein>
<reference evidence="5 6" key="1">
    <citation type="submission" date="2017-04" db="EMBL/GenBank/DDBJ databases">
        <title>Draft genome sequence of Tuber borchii Vittad., a whitish edible truffle.</title>
        <authorList>
            <consortium name="DOE Joint Genome Institute"/>
            <person name="Murat C."/>
            <person name="Kuo A."/>
            <person name="Barry K.W."/>
            <person name="Clum A."/>
            <person name="Dockter R.B."/>
            <person name="Fauchery L."/>
            <person name="Iotti M."/>
            <person name="Kohler A."/>
            <person name="Labutti K."/>
            <person name="Lindquist E.A."/>
            <person name="Lipzen A."/>
            <person name="Ohm R.A."/>
            <person name="Wang M."/>
            <person name="Grigoriev I.V."/>
            <person name="Zambonelli A."/>
            <person name="Martin F.M."/>
        </authorList>
    </citation>
    <scope>NUCLEOTIDE SEQUENCE [LARGE SCALE GENOMIC DNA]</scope>
    <source>
        <strain evidence="5 6">Tbo3840</strain>
    </source>
</reference>
<evidence type="ECO:0000313" key="5">
    <source>
        <dbReference type="EMBL" id="PUU79076.1"/>
    </source>
</evidence>
<dbReference type="InterPro" id="IPR001680">
    <property type="entry name" value="WD40_rpt"/>
</dbReference>
<dbReference type="InterPro" id="IPR032847">
    <property type="entry name" value="PRPF17"/>
</dbReference>
<name>A0A2T6ZUB6_TUBBO</name>
<dbReference type="GO" id="GO:0003729">
    <property type="term" value="F:mRNA binding"/>
    <property type="evidence" value="ECO:0007669"/>
    <property type="project" value="TreeGrafter"/>
</dbReference>
<dbReference type="SMART" id="SM00320">
    <property type="entry name" value="WD40"/>
    <property type="match status" value="6"/>
</dbReference>